<sequence length="757" mass="84538">MPQLPQTKSLAITNPLVLYRALLATKRIDPDPAQHRLALHLQKLYYRLKDYQPEVDFGHRLDQLNRLVKKDPVGPGFLQDGAQDKEKPPRGILSSLRGQKERVDAMALTRRLTSHESAIQLQSPQGLLLYGEVGTGKSLLVDLLADCLPNRKKRRWHFNTFMLETFARLEQLRKSRLQQPLDQGKAGVQDEEHSLLWLARDMISTSPILFLDEFQLPDRAASKILSNLLTSFFHLGGVLIATSNRMPEELANASGVEFAPPPSSRLGLLGSRWGLLGSSKQGGKSENMFTGKGDFAAFLEVLKARCEIWDMESGKDWRRRESEEETKREAKTDQLKESDNQGFDGFEPMASGNWGLGYEQSLHVRPSTETEAENKTSRVAAPRNFFVTPSSASPRELVKAKQVWKTRESDLIYGTSSMPTPSGDIPWEVTTLRVYGRNLLVHRHLLGVTKWTFDELCCTNLGPADYITLASTFHTLILTDVPILTMLHKNEARRFITLLDALYEARCKLLISAEAGPDDIFFPETKLAPNDGTGQVSDDGVYPETFSEIYQDQTSPFRPNVSSYTSSASPPSYASSPSTSPLSQASAARSILADEDSDFGPVYGAGRSHGPSDGAPGAGNEIGRQFGPDFARTGTFTGEDERFAYKRARSRLWEMCGSGWWAREEEGWWRPASKDVRRWEGSSSGTADSIKDPKSSILEQEADRDKQIFRHGASPFRTSQEPPPKFGWQHAWGMMTWGRKAGAWGQGPEGLNRKRNG</sequence>
<keyword evidence="7" id="KW-1185">Reference proteome</keyword>
<evidence type="ECO:0000313" key="7">
    <source>
        <dbReference type="Proteomes" id="UP001166286"/>
    </source>
</evidence>
<gene>
    <name evidence="6" type="ORF">JMJ35_002865</name>
</gene>
<feature type="compositionally biased region" description="Low complexity" evidence="4">
    <location>
        <begin position="562"/>
        <end position="588"/>
    </location>
</feature>
<dbReference type="GO" id="GO:0016887">
    <property type="term" value="F:ATP hydrolysis activity"/>
    <property type="evidence" value="ECO:0007669"/>
    <property type="project" value="InterPro"/>
</dbReference>
<evidence type="ECO:0000259" key="5">
    <source>
        <dbReference type="SMART" id="SM00382"/>
    </source>
</evidence>
<organism evidence="6 7">
    <name type="scientific">Cladonia borealis</name>
    <dbReference type="NCBI Taxonomy" id="184061"/>
    <lineage>
        <taxon>Eukaryota</taxon>
        <taxon>Fungi</taxon>
        <taxon>Dikarya</taxon>
        <taxon>Ascomycota</taxon>
        <taxon>Pezizomycotina</taxon>
        <taxon>Lecanoromycetes</taxon>
        <taxon>OSLEUM clade</taxon>
        <taxon>Lecanoromycetidae</taxon>
        <taxon>Lecanorales</taxon>
        <taxon>Lecanorineae</taxon>
        <taxon>Cladoniaceae</taxon>
        <taxon>Cladonia</taxon>
    </lineage>
</organism>
<keyword evidence="2" id="KW-0547">Nucleotide-binding</keyword>
<dbReference type="GO" id="GO:0005739">
    <property type="term" value="C:mitochondrion"/>
    <property type="evidence" value="ECO:0007669"/>
    <property type="project" value="TreeGrafter"/>
</dbReference>
<comment type="similarity">
    <text evidence="1">Belongs to the AFG1 ATPase family.</text>
</comment>
<dbReference type="PANTHER" id="PTHR12169">
    <property type="entry name" value="ATPASE N2B"/>
    <property type="match status" value="1"/>
</dbReference>
<keyword evidence="3" id="KW-0067">ATP-binding</keyword>
<dbReference type="Proteomes" id="UP001166286">
    <property type="component" value="Unassembled WGS sequence"/>
</dbReference>
<evidence type="ECO:0000256" key="1">
    <source>
        <dbReference type="ARBA" id="ARBA00010322"/>
    </source>
</evidence>
<evidence type="ECO:0000256" key="3">
    <source>
        <dbReference type="ARBA" id="ARBA00022840"/>
    </source>
</evidence>
<feature type="region of interest" description="Disordered" evidence="4">
    <location>
        <begin position="702"/>
        <end position="729"/>
    </location>
</feature>
<dbReference type="InterPro" id="IPR005654">
    <property type="entry name" value="ATPase_AFG1-like"/>
</dbReference>
<dbReference type="SMART" id="SM00382">
    <property type="entry name" value="AAA"/>
    <property type="match status" value="1"/>
</dbReference>
<dbReference type="Pfam" id="PF03969">
    <property type="entry name" value="AFG1_ATPase"/>
    <property type="match status" value="2"/>
</dbReference>
<evidence type="ECO:0000256" key="2">
    <source>
        <dbReference type="ARBA" id="ARBA00022741"/>
    </source>
</evidence>
<dbReference type="EMBL" id="JAFEKC020000005">
    <property type="protein sequence ID" value="KAK0514248.1"/>
    <property type="molecule type" value="Genomic_DNA"/>
</dbReference>
<dbReference type="PANTHER" id="PTHR12169:SF2">
    <property type="entry name" value="AFG1P"/>
    <property type="match status" value="1"/>
</dbReference>
<dbReference type="InterPro" id="IPR027417">
    <property type="entry name" value="P-loop_NTPase"/>
</dbReference>
<feature type="region of interest" description="Disordered" evidence="4">
    <location>
        <begin position="314"/>
        <end position="346"/>
    </location>
</feature>
<dbReference type="InterPro" id="IPR003593">
    <property type="entry name" value="AAA+_ATPase"/>
</dbReference>
<comment type="caution">
    <text evidence="6">The sequence shown here is derived from an EMBL/GenBank/DDBJ whole genome shotgun (WGS) entry which is preliminary data.</text>
</comment>
<dbReference type="GO" id="GO:0005524">
    <property type="term" value="F:ATP binding"/>
    <property type="evidence" value="ECO:0007669"/>
    <property type="project" value="UniProtKB-KW"/>
</dbReference>
<evidence type="ECO:0000256" key="4">
    <source>
        <dbReference type="SAM" id="MobiDB-lite"/>
    </source>
</evidence>
<accession>A0AA39R3K8</accession>
<feature type="region of interest" description="Disordered" evidence="4">
    <location>
        <begin position="554"/>
        <end position="635"/>
    </location>
</feature>
<protein>
    <recommendedName>
        <fullName evidence="5">AAA+ ATPase domain-containing protein</fullName>
    </recommendedName>
</protein>
<evidence type="ECO:0000313" key="6">
    <source>
        <dbReference type="EMBL" id="KAK0514248.1"/>
    </source>
</evidence>
<dbReference type="SUPFAM" id="SSF52540">
    <property type="entry name" value="P-loop containing nucleoside triphosphate hydrolases"/>
    <property type="match status" value="1"/>
</dbReference>
<dbReference type="AlphaFoldDB" id="A0AA39R3K8"/>
<reference evidence="6" key="1">
    <citation type="submission" date="2023-03" db="EMBL/GenBank/DDBJ databases">
        <title>Complete genome of Cladonia borealis.</title>
        <authorList>
            <person name="Park H."/>
        </authorList>
    </citation>
    <scope>NUCLEOTIDE SEQUENCE</scope>
    <source>
        <strain evidence="6">ANT050790</strain>
    </source>
</reference>
<feature type="compositionally biased region" description="Basic and acidic residues" evidence="4">
    <location>
        <begin position="314"/>
        <end position="339"/>
    </location>
</feature>
<proteinExistence type="inferred from homology"/>
<dbReference type="Gene3D" id="3.40.50.300">
    <property type="entry name" value="P-loop containing nucleotide triphosphate hydrolases"/>
    <property type="match status" value="1"/>
</dbReference>
<name>A0AA39R3K8_9LECA</name>
<feature type="domain" description="AAA+ ATPase" evidence="5">
    <location>
        <begin position="123"/>
        <end position="264"/>
    </location>
</feature>
<dbReference type="CDD" id="cd00009">
    <property type="entry name" value="AAA"/>
    <property type="match status" value="1"/>
</dbReference>